<keyword evidence="8" id="KW-0732">Signal</keyword>
<keyword evidence="3 7" id="KW-0812">Transmembrane</keyword>
<keyword evidence="6" id="KW-0813">Transport</keyword>
<feature type="chain" id="PRO_5043447930" evidence="8">
    <location>
        <begin position="21"/>
        <end position="248"/>
    </location>
</feature>
<evidence type="ECO:0000256" key="3">
    <source>
        <dbReference type="ARBA" id="ARBA00022692"/>
    </source>
</evidence>
<comment type="subcellular location">
    <subcellularLocation>
        <location evidence="1">Cell inner membrane</location>
        <topology evidence="1">Multi-pass membrane protein</topology>
    </subcellularLocation>
    <subcellularLocation>
        <location evidence="6">Membrane</location>
        <topology evidence="6">Multi-pass membrane protein</topology>
    </subcellularLocation>
</comment>
<dbReference type="EMBL" id="CP155620">
    <property type="protein sequence ID" value="XBJ29613.1"/>
    <property type="molecule type" value="Genomic_DNA"/>
</dbReference>
<evidence type="ECO:0000256" key="8">
    <source>
        <dbReference type="SAM" id="SignalP"/>
    </source>
</evidence>
<keyword evidence="4 7" id="KW-1133">Transmembrane helix</keyword>
<feature type="domain" description="MotA/TolQ/ExbB proton channel" evidence="9">
    <location>
        <begin position="114"/>
        <end position="225"/>
    </location>
</feature>
<evidence type="ECO:0000259" key="9">
    <source>
        <dbReference type="Pfam" id="PF01618"/>
    </source>
</evidence>
<dbReference type="InterPro" id="IPR002898">
    <property type="entry name" value="MotA_ExbB_proton_chnl"/>
</dbReference>
<feature type="transmembrane region" description="Helical" evidence="7">
    <location>
        <begin position="195"/>
        <end position="216"/>
    </location>
</feature>
<accession>A0AAU7E9R3</accession>
<dbReference type="Pfam" id="PF01618">
    <property type="entry name" value="MotA_ExbB"/>
    <property type="match status" value="1"/>
</dbReference>
<feature type="transmembrane region" description="Helical" evidence="7">
    <location>
        <begin position="46"/>
        <end position="72"/>
    </location>
</feature>
<dbReference type="PANTHER" id="PTHR30625:SF16">
    <property type="entry name" value="BIOPOLYMER TRANSPORT PROTEIN EXBB"/>
    <property type="match status" value="1"/>
</dbReference>
<evidence type="ECO:0000256" key="1">
    <source>
        <dbReference type="ARBA" id="ARBA00004429"/>
    </source>
</evidence>
<evidence type="ECO:0000256" key="6">
    <source>
        <dbReference type="RuleBase" id="RU004057"/>
    </source>
</evidence>
<feature type="signal peptide" evidence="8">
    <location>
        <begin position="1"/>
        <end position="20"/>
    </location>
</feature>
<dbReference type="AlphaFoldDB" id="A0AAU7E9R3"/>
<dbReference type="PANTHER" id="PTHR30625">
    <property type="entry name" value="PROTEIN TOLQ"/>
    <property type="match status" value="1"/>
</dbReference>
<keyword evidence="5 7" id="KW-0472">Membrane</keyword>
<feature type="transmembrane region" description="Helical" evidence="7">
    <location>
        <begin position="150"/>
        <end position="175"/>
    </location>
</feature>
<evidence type="ECO:0000313" key="10">
    <source>
        <dbReference type="EMBL" id="XBJ29613.1"/>
    </source>
</evidence>
<sequence>MKKISQMIILLFLLANVLLANDANLTQVSAEQTINLSFKDLYFHAHIIVKIVIWILVLFSVLTWAIFIYKFITYAKYFKILKQDRQFFKDAKFHNLCLNDKSLALQFYKEIQDELEKSSIYDKNLKNRIEQRLKLKSLNIITQVKKSVSFLASVGSSAPFIGLFGTVWGIMHSFINIAKAQNASLNIVAPGIAEALFATALGLVVAIPAVLFYNYLLKLNTHFSHLLNENIITLYLLFDRENTSKEQQ</sequence>
<proteinExistence type="inferred from homology"/>
<evidence type="ECO:0000256" key="7">
    <source>
        <dbReference type="SAM" id="Phobius"/>
    </source>
</evidence>
<keyword evidence="6" id="KW-0653">Protein transport</keyword>
<name>A0AAU7E9R3_9BACT</name>
<keyword evidence="2" id="KW-1003">Cell membrane</keyword>
<dbReference type="RefSeq" id="WP_348518811.1">
    <property type="nucleotide sequence ID" value="NZ_CP155620.1"/>
</dbReference>
<dbReference type="InterPro" id="IPR050790">
    <property type="entry name" value="ExbB/TolQ_transport"/>
</dbReference>
<dbReference type="GO" id="GO:0017038">
    <property type="term" value="P:protein import"/>
    <property type="evidence" value="ECO:0007669"/>
    <property type="project" value="TreeGrafter"/>
</dbReference>
<evidence type="ECO:0000256" key="4">
    <source>
        <dbReference type="ARBA" id="ARBA00022989"/>
    </source>
</evidence>
<evidence type="ECO:0000256" key="2">
    <source>
        <dbReference type="ARBA" id="ARBA00022475"/>
    </source>
</evidence>
<organism evidence="10">
    <name type="scientific">Campylobacter sp. CCS1377</name>
    <dbReference type="NCBI Taxonomy" id="3158229"/>
    <lineage>
        <taxon>Bacteria</taxon>
        <taxon>Pseudomonadati</taxon>
        <taxon>Campylobacterota</taxon>
        <taxon>Epsilonproteobacteria</taxon>
        <taxon>Campylobacterales</taxon>
        <taxon>Campylobacteraceae</taxon>
        <taxon>Campylobacter</taxon>
    </lineage>
</organism>
<protein>
    <submittedName>
        <fullName evidence="10">MotA/TolQ/ExbB proton channel family protein</fullName>
    </submittedName>
</protein>
<reference evidence="10" key="1">
    <citation type="submission" date="2024-05" db="EMBL/GenBank/DDBJ databases">
        <title>Campylobacter coli isolated from environmental waters in Slovenia.</title>
        <authorList>
            <person name="Zautner A.E."/>
            <person name="Bunk B."/>
            <person name="Riedel T."/>
            <person name="Sproeer C."/>
        </authorList>
    </citation>
    <scope>NUCLEOTIDE SEQUENCE</scope>
    <source>
        <strain evidence="10">CCS1377</strain>
    </source>
</reference>
<dbReference type="GO" id="GO:0005886">
    <property type="term" value="C:plasma membrane"/>
    <property type="evidence" value="ECO:0007669"/>
    <property type="project" value="UniProtKB-SubCell"/>
</dbReference>
<evidence type="ECO:0000256" key="5">
    <source>
        <dbReference type="ARBA" id="ARBA00023136"/>
    </source>
</evidence>
<comment type="similarity">
    <text evidence="6">Belongs to the exbB/tolQ family.</text>
</comment>
<gene>
    <name evidence="10" type="ORF">AAH949_01925</name>
</gene>